<feature type="domain" description="DUF3955" evidence="8">
    <location>
        <begin position="72"/>
        <end position="124"/>
    </location>
</feature>
<feature type="transmembrane region" description="Helical" evidence="7">
    <location>
        <begin position="259"/>
        <end position="277"/>
    </location>
</feature>
<dbReference type="GO" id="GO:0000329">
    <property type="term" value="C:fungal-type vacuole membrane"/>
    <property type="evidence" value="ECO:0007669"/>
    <property type="project" value="TreeGrafter"/>
</dbReference>
<evidence type="ECO:0000256" key="7">
    <source>
        <dbReference type="SAM" id="Phobius"/>
    </source>
</evidence>
<dbReference type="InterPro" id="IPR009262">
    <property type="entry name" value="SLC35_F1/F2/F6"/>
</dbReference>
<evidence type="ECO:0000259" key="8">
    <source>
        <dbReference type="Pfam" id="PF13127"/>
    </source>
</evidence>
<dbReference type="InterPro" id="IPR025016">
    <property type="entry name" value="DUF3955"/>
</dbReference>
<evidence type="ECO:0000313" key="9">
    <source>
        <dbReference type="EMBL" id="KAK2627200.1"/>
    </source>
</evidence>
<dbReference type="Proteomes" id="UP001285354">
    <property type="component" value="Unassembled WGS sequence"/>
</dbReference>
<evidence type="ECO:0000256" key="2">
    <source>
        <dbReference type="ARBA" id="ARBA00007863"/>
    </source>
</evidence>
<dbReference type="Pfam" id="PF06027">
    <property type="entry name" value="SLC35F"/>
    <property type="match status" value="1"/>
</dbReference>
<dbReference type="EMBL" id="JAUBYV010000004">
    <property type="protein sequence ID" value="KAK2627200.1"/>
    <property type="molecule type" value="Genomic_DNA"/>
</dbReference>
<feature type="transmembrane region" description="Helical" evidence="7">
    <location>
        <begin position="396"/>
        <end position="416"/>
    </location>
</feature>
<evidence type="ECO:0000256" key="5">
    <source>
        <dbReference type="ARBA" id="ARBA00022989"/>
    </source>
</evidence>
<dbReference type="AlphaFoldDB" id="A0AAD9T2N1"/>
<feature type="transmembrane region" description="Helical" evidence="7">
    <location>
        <begin position="75"/>
        <end position="97"/>
    </location>
</feature>
<sequence>MIRALQEKRTSSFAGGRMFAQEPAVPPAVAAAEVLAGRDRSADYRDRASVRSGKDPRGFRAGFGMENIARRTLGIFLLLVTVVLWTTSNFLASYIFADNTYSKPYFVTYINTACFAISLLPMFVRKIQRHGIAHAQTSLLEFWQSRGDYRPIGNKSQDREDAEDPMSASQTRLLVDNDFGPALALNGETQPTLEMLSAQATAWLSLEFCLLWFGANYLVAACLEYTSVASSTILTSTSSIWTLVFGALVRVEHFSYKKLIGVLASLAGIILISSVDLSSKDNDDNRGSFPHKSQGEIALGDAMAFGSAVMYGIYAVVMKKRIVNEDRVSMPLFFGLVGLFNVIFMWPGFFILDFTGVEEFTLPPTGKVWAIVLLNSASSFISDYAWAYAMLLTTPLVVTVGLSMTIPLSLIGQIILNTQYSSALYWIGAFIVILSFLFINHESHDESEPQVIRGGLDSLA</sequence>
<evidence type="ECO:0000256" key="1">
    <source>
        <dbReference type="ARBA" id="ARBA00004141"/>
    </source>
</evidence>
<gene>
    <name evidence="9" type="ORF">QTJ16_003166</name>
</gene>
<keyword evidence="10" id="KW-1185">Reference proteome</keyword>
<evidence type="ECO:0000313" key="10">
    <source>
        <dbReference type="Proteomes" id="UP001285354"/>
    </source>
</evidence>
<accession>A0AAD9T2N1</accession>
<dbReference type="PANTHER" id="PTHR23051:SF0">
    <property type="entry name" value="SOLUTE CARRIER FAMILY 35 MEMBER F5"/>
    <property type="match status" value="1"/>
</dbReference>
<evidence type="ECO:0000256" key="4">
    <source>
        <dbReference type="ARBA" id="ARBA00022692"/>
    </source>
</evidence>
<evidence type="ECO:0000256" key="6">
    <source>
        <dbReference type="ARBA" id="ARBA00023136"/>
    </source>
</evidence>
<proteinExistence type="inferred from homology"/>
<reference evidence="9" key="1">
    <citation type="submission" date="2023-06" db="EMBL/GenBank/DDBJ databases">
        <title>Draft genome of Marssonina rosae.</title>
        <authorList>
            <person name="Cheng Q."/>
        </authorList>
    </citation>
    <scope>NUCLEOTIDE SEQUENCE</scope>
    <source>
        <strain evidence="9">R4</strain>
    </source>
</reference>
<comment type="caution">
    <text evidence="9">The sequence shown here is derived from an EMBL/GenBank/DDBJ whole genome shotgun (WGS) entry which is preliminary data.</text>
</comment>
<keyword evidence="6 7" id="KW-0472">Membrane</keyword>
<feature type="transmembrane region" description="Helical" evidence="7">
    <location>
        <begin position="297"/>
        <end position="317"/>
    </location>
</feature>
<comment type="similarity">
    <text evidence="2">Belongs to the SLC35F solute transporter family.</text>
</comment>
<feature type="transmembrane region" description="Helical" evidence="7">
    <location>
        <begin position="329"/>
        <end position="349"/>
    </location>
</feature>
<dbReference type="SUPFAM" id="SSF103481">
    <property type="entry name" value="Multidrug resistance efflux transporter EmrE"/>
    <property type="match status" value="1"/>
</dbReference>
<feature type="transmembrane region" description="Helical" evidence="7">
    <location>
        <begin position="422"/>
        <end position="439"/>
    </location>
</feature>
<keyword evidence="3" id="KW-0813">Transport</keyword>
<comment type="subcellular location">
    <subcellularLocation>
        <location evidence="1">Membrane</location>
        <topology evidence="1">Multi-pass membrane protein</topology>
    </subcellularLocation>
</comment>
<keyword evidence="5 7" id="KW-1133">Transmembrane helix</keyword>
<dbReference type="InterPro" id="IPR037185">
    <property type="entry name" value="EmrE-like"/>
</dbReference>
<evidence type="ECO:0000256" key="3">
    <source>
        <dbReference type="ARBA" id="ARBA00022448"/>
    </source>
</evidence>
<dbReference type="PANTHER" id="PTHR23051">
    <property type="entry name" value="SOLUTE CARRIER FAMILY 35, MEMBER F5"/>
    <property type="match status" value="1"/>
</dbReference>
<name>A0AAD9T2N1_9HELO</name>
<organism evidence="9 10">
    <name type="scientific">Diplocarpon rosae</name>
    <dbReference type="NCBI Taxonomy" id="946125"/>
    <lineage>
        <taxon>Eukaryota</taxon>
        <taxon>Fungi</taxon>
        <taxon>Dikarya</taxon>
        <taxon>Ascomycota</taxon>
        <taxon>Pezizomycotina</taxon>
        <taxon>Leotiomycetes</taxon>
        <taxon>Helotiales</taxon>
        <taxon>Drepanopezizaceae</taxon>
        <taxon>Diplocarpon</taxon>
    </lineage>
</organism>
<keyword evidence="4 7" id="KW-0812">Transmembrane</keyword>
<dbReference type="Pfam" id="PF13127">
    <property type="entry name" value="DUF3955"/>
    <property type="match status" value="1"/>
</dbReference>
<feature type="transmembrane region" description="Helical" evidence="7">
    <location>
        <begin position="103"/>
        <end position="124"/>
    </location>
</feature>
<dbReference type="GO" id="GO:0022857">
    <property type="term" value="F:transmembrane transporter activity"/>
    <property type="evidence" value="ECO:0007669"/>
    <property type="project" value="InterPro"/>
</dbReference>
<protein>
    <recommendedName>
        <fullName evidence="8">DUF3955 domain-containing protein</fullName>
    </recommendedName>
</protein>